<protein>
    <submittedName>
        <fullName evidence="3">DUF2075 domain-containing protein</fullName>
    </submittedName>
    <submittedName>
        <fullName evidence="2">Uncharacterized conserved protein</fullName>
    </submittedName>
</protein>
<feature type="domain" description="Schlafen group 3-like DNA/RNA helicase" evidence="1">
    <location>
        <begin position="241"/>
        <end position="635"/>
    </location>
</feature>
<reference evidence="2 4" key="1">
    <citation type="submission" date="2016-10" db="EMBL/GenBank/DDBJ databases">
        <authorList>
            <person name="Varghese N."/>
            <person name="Submissions S."/>
        </authorList>
    </citation>
    <scope>NUCLEOTIDE SEQUENCE [LARGE SCALE GENOMIC DNA]</scope>
    <source>
        <strain evidence="2 4">CGMCC 1.11215</strain>
    </source>
</reference>
<evidence type="ECO:0000313" key="4">
    <source>
        <dbReference type="Proteomes" id="UP000199639"/>
    </source>
</evidence>
<name>A0A4R8VD05_9MICO</name>
<dbReference type="Proteomes" id="UP000199639">
    <property type="component" value="Unassembled WGS sequence"/>
</dbReference>
<dbReference type="Proteomes" id="UP000298252">
    <property type="component" value="Unassembled WGS sequence"/>
</dbReference>
<organism evidence="2 4">
    <name type="scientific">Cryobacterium flavum</name>
    <dbReference type="NCBI Taxonomy" id="1424659"/>
    <lineage>
        <taxon>Bacteria</taxon>
        <taxon>Bacillati</taxon>
        <taxon>Actinomycetota</taxon>
        <taxon>Actinomycetes</taxon>
        <taxon>Micrococcales</taxon>
        <taxon>Microbacteriaceae</taxon>
        <taxon>Cryobacterium</taxon>
    </lineage>
</organism>
<evidence type="ECO:0000259" key="1">
    <source>
        <dbReference type="Pfam" id="PF09848"/>
    </source>
</evidence>
<dbReference type="EMBL" id="FNIB01000002">
    <property type="protein sequence ID" value="SDM68998.1"/>
    <property type="molecule type" value="Genomic_DNA"/>
</dbReference>
<dbReference type="InterPro" id="IPR018647">
    <property type="entry name" value="SLFN_3-like_DNA/RNA_helicase"/>
</dbReference>
<evidence type="ECO:0000313" key="3">
    <source>
        <dbReference type="EMBL" id="TFB81241.1"/>
    </source>
</evidence>
<reference evidence="3 5" key="2">
    <citation type="submission" date="2019-03" db="EMBL/GenBank/DDBJ databases">
        <title>Genomics of glacier-inhabiting Cryobacterium strains.</title>
        <authorList>
            <person name="Liu Q."/>
            <person name="Xin Y.-H."/>
        </authorList>
    </citation>
    <scope>NUCLEOTIDE SEQUENCE [LARGE SCALE GENOMIC DNA]</scope>
    <source>
        <strain evidence="3 5">Hh8</strain>
    </source>
</reference>
<dbReference type="EMBL" id="SOFD01000009">
    <property type="protein sequence ID" value="TFB81241.1"/>
    <property type="molecule type" value="Genomic_DNA"/>
</dbReference>
<keyword evidence="5" id="KW-1185">Reference proteome</keyword>
<accession>A0A4R8VD05</accession>
<dbReference type="AlphaFoldDB" id="A0A4R8VD05"/>
<dbReference type="InterPro" id="IPR027417">
    <property type="entry name" value="P-loop_NTPase"/>
</dbReference>
<evidence type="ECO:0000313" key="5">
    <source>
        <dbReference type="Proteomes" id="UP000298252"/>
    </source>
</evidence>
<dbReference type="Gene3D" id="3.40.50.300">
    <property type="entry name" value="P-loop containing nucleotide triphosphate hydrolases"/>
    <property type="match status" value="1"/>
</dbReference>
<dbReference type="STRING" id="1424659.SAMN05216368_10217"/>
<dbReference type="Pfam" id="PF09848">
    <property type="entry name" value="SLFN-g3_helicase"/>
    <property type="match status" value="1"/>
</dbReference>
<dbReference type="SUPFAM" id="SSF52540">
    <property type="entry name" value="P-loop containing nucleoside triphosphate hydrolases"/>
    <property type="match status" value="1"/>
</dbReference>
<sequence length="681" mass="76243">MGDRLSRTIARAYYSAPVHEYLREASSTVLGRLIADARNVEQTQLVAWQQQIEILKRELAVDPLGDVYFEFSIPRVGRRADVVVVKDSAIFVLEFKVGAENFDAADIRQAEGYAIDLKNFHSTSENVPIIPVLICTRAQVREVELVFNEDKVAAPILSNGHNLGWILSSVTGEANLAPIDATQWAGGTYNPTPTIIEAAQYLYANHSVVEISRSGATAENLSLTTETIQEVVRSSRKRGRKSICFVTGVPGSGKTLAGLNIATVLDSEDQQLEQDLAVFLSGNGPLVTVLREALARDTKIRNPEASITSARRETERFIQNVHHFRDETMRDPKAPRERVVVFDEAQRAWDKAQTVKFMSQKKGIVDFDMSEPEFLIGVMDRHVDWCVVVALIGGGQEINTGEVGLPGWFDALKLKYPEWDVYFSSQLSDDAYDGGDLDFAELASDVRVAESRPGLHLSTSMRSFRAEYLSRMVHYLINNEPGLAQIEYRKFQADYPIYITRDIGDARAWLVHQNRGTESRGVLASSGGMRLRPYGIHASNRLEPAQWFLNEPLDVRSSDAMELVATEFDIQGLELDWSLIGWDADLRHTGKEFKHWQFKGTAWQARRSASSQRFLENAYRVLLTRARQGMVIFVPMGDASDPTRASEFYDGTYEYLRRCGLEGLTSRETITALVVGDGDGE</sequence>
<gene>
    <name evidence="3" type="ORF">E3O21_05200</name>
    <name evidence="2" type="ORF">SAMN05216368_10217</name>
</gene>
<proteinExistence type="predicted"/>
<evidence type="ECO:0000313" key="2">
    <source>
        <dbReference type="EMBL" id="SDM68998.1"/>
    </source>
</evidence>